<dbReference type="Pfam" id="PF12698">
    <property type="entry name" value="ABC2_membrane_3"/>
    <property type="match status" value="2"/>
</dbReference>
<dbReference type="Gene3D" id="1.10.287.950">
    <property type="entry name" value="Methyl-accepting chemotaxis protein"/>
    <property type="match status" value="1"/>
</dbReference>
<dbReference type="KEGG" id="ppsr:I6J18_09915"/>
<evidence type="ECO:0000256" key="4">
    <source>
        <dbReference type="ARBA" id="ARBA00023136"/>
    </source>
</evidence>
<evidence type="ECO:0000256" key="1">
    <source>
        <dbReference type="ARBA" id="ARBA00004141"/>
    </source>
</evidence>
<dbReference type="NCBIfam" id="TIGR03062">
    <property type="entry name" value="pip_yhgE_Cterm"/>
    <property type="match status" value="1"/>
</dbReference>
<keyword evidence="2 5" id="KW-0812">Transmembrane</keyword>
<reference evidence="7 8" key="1">
    <citation type="submission" date="2021-01" db="EMBL/GenBank/DDBJ databases">
        <title>FDA dAtabase for Regulatory Grade micrObial Sequences (FDA-ARGOS): Supporting development and validation of Infectious Disease Dx tests.</title>
        <authorList>
            <person name="Nelson B."/>
            <person name="Plummer A."/>
            <person name="Tallon L."/>
            <person name="Sadzewicz L."/>
            <person name="Zhao X."/>
            <person name="Boylan J."/>
            <person name="Ott S."/>
            <person name="Bowen H."/>
            <person name="Vavikolanu K."/>
            <person name="Mehta A."/>
            <person name="Aluvathingal J."/>
            <person name="Nadendla S."/>
            <person name="Myers T."/>
            <person name="Yan Y."/>
            <person name="Sichtig H."/>
        </authorList>
    </citation>
    <scope>NUCLEOTIDE SEQUENCE [LARGE SCALE GENOMIC DNA]</scope>
    <source>
        <strain evidence="7 8">FDAARGOS_1161</strain>
    </source>
</reference>
<dbReference type="InterPro" id="IPR051328">
    <property type="entry name" value="T7SS_ABC-Transporter"/>
</dbReference>
<gene>
    <name evidence="7" type="ORF">I6J18_09915</name>
</gene>
<dbReference type="NCBIfam" id="TIGR03061">
    <property type="entry name" value="pip_yhgE_Nterm"/>
    <property type="match status" value="1"/>
</dbReference>
<dbReference type="InterPro" id="IPR013525">
    <property type="entry name" value="ABC2_TM"/>
</dbReference>
<protein>
    <submittedName>
        <fullName evidence="7">YhgE/Pip domain-containing protein</fullName>
    </submittedName>
</protein>
<feature type="transmembrane region" description="Helical" evidence="5">
    <location>
        <begin position="538"/>
        <end position="558"/>
    </location>
</feature>
<dbReference type="EMBL" id="CP068053">
    <property type="protein sequence ID" value="QQT02120.1"/>
    <property type="molecule type" value="Genomic_DNA"/>
</dbReference>
<dbReference type="Proteomes" id="UP000595254">
    <property type="component" value="Chromosome"/>
</dbReference>
<feature type="domain" description="ABC-2 type transporter transmembrane" evidence="6">
    <location>
        <begin position="493"/>
        <end position="710"/>
    </location>
</feature>
<proteinExistence type="predicted"/>
<dbReference type="AlphaFoldDB" id="A0A974NQB0"/>
<feature type="transmembrane region" description="Helical" evidence="5">
    <location>
        <begin position="638"/>
        <end position="657"/>
    </location>
</feature>
<dbReference type="InterPro" id="IPR017501">
    <property type="entry name" value="Phage_infect_YhgE_C"/>
</dbReference>
<accession>A0A974NQB0</accession>
<evidence type="ECO:0000259" key="6">
    <source>
        <dbReference type="Pfam" id="PF12698"/>
    </source>
</evidence>
<dbReference type="GO" id="GO:0016020">
    <property type="term" value="C:membrane"/>
    <property type="evidence" value="ECO:0007669"/>
    <property type="project" value="UniProtKB-SubCell"/>
</dbReference>
<keyword evidence="3 5" id="KW-1133">Transmembrane helix</keyword>
<sequence length="732" mass="78151">MFKQELKSLFTNRKMLISIIAILFIPILYSGMFLWAFWDPYDRLEDLPVAIVNSDTGAELDGEKYELGNEFVDKLKESKEFSFQFVDKKTGYKNLKNQKYYLLVEIPESFSENATTLMNEHPEKLELKYVPNESFNFLSAQIGETAIEKIKGALSVKVTETYAETMFENLTKMADGFQAADEGAGKLKSGIDEVNDGANTLQEKLTLLAEKQVQFKEGTTKVSSGTQELESGAKTLADGLGKLAEGQTQLLDGAVKAEDGTKSLQSGITQASQGIKTAEEKMGQIVTGTKDIKAGSDTLTSSLNQFAEGAGSASKGAADVKNGVAALQSQLEPVMAALPAENQAALKEAFAQLNAGTAKLETGNQTLAASAVKIADGSASLSQNVGKLNEGQIAMQQGLQQLNDGGAQLQSGAGELAAGQSKLTAGLVTFGEKLNEAKAGGNALAAGANTLNTGVTQLSDGSKQLADGSVQLADGSSKIASGTTKLADGSKELKDKLNDAAKESSEVKANDETYNMVAEPVEVAKESVNKVPNYGTGFTPYFLSLGLFVGALLLSIVFPLREPVGIPKNGFSWFISKFGVIAGVGIIQAVVASLLVIALLGIEVQSVPLFILFSIITSLVFITLIQLLVTVMGDPGRFIAIIILILQLTTSAGTFPLELIPEPLQVFNRLLPMTYSVRGFKEVISSGNFSLMWQNGYILIGYAVVFMLGTITYFVIRHKHRYSGISKTETEA</sequence>
<keyword evidence="4 5" id="KW-0472">Membrane</keyword>
<keyword evidence="8" id="KW-1185">Reference proteome</keyword>
<dbReference type="RefSeq" id="WP_040372976.1">
    <property type="nucleotide sequence ID" value="NZ_CP068053.1"/>
</dbReference>
<feature type="transmembrane region" description="Helical" evidence="5">
    <location>
        <begin position="578"/>
        <end position="602"/>
    </location>
</feature>
<feature type="domain" description="ABC-2 type transporter transmembrane" evidence="6">
    <location>
        <begin position="19"/>
        <end position="151"/>
    </location>
</feature>
<dbReference type="InterPro" id="IPR017500">
    <property type="entry name" value="Phage_infect_YhgE_N"/>
</dbReference>
<evidence type="ECO:0000256" key="5">
    <source>
        <dbReference type="SAM" id="Phobius"/>
    </source>
</evidence>
<dbReference type="GO" id="GO:0140359">
    <property type="term" value="F:ABC-type transporter activity"/>
    <property type="evidence" value="ECO:0007669"/>
    <property type="project" value="InterPro"/>
</dbReference>
<dbReference type="PANTHER" id="PTHR43077">
    <property type="entry name" value="TRANSPORT PERMEASE YVFS-RELATED"/>
    <property type="match status" value="1"/>
</dbReference>
<evidence type="ECO:0000313" key="7">
    <source>
        <dbReference type="EMBL" id="QQT02120.1"/>
    </source>
</evidence>
<feature type="transmembrane region" description="Helical" evidence="5">
    <location>
        <begin position="16"/>
        <end position="38"/>
    </location>
</feature>
<dbReference type="InterPro" id="IPR023908">
    <property type="entry name" value="xxxLxxG_rpt"/>
</dbReference>
<dbReference type="PANTHER" id="PTHR43077:SF5">
    <property type="entry name" value="PHAGE INFECTION PROTEIN"/>
    <property type="match status" value="1"/>
</dbReference>
<name>A0A974NQB0_PERPY</name>
<feature type="transmembrane region" description="Helical" evidence="5">
    <location>
        <begin position="696"/>
        <end position="716"/>
    </location>
</feature>
<dbReference type="NCBIfam" id="TIGR03057">
    <property type="entry name" value="xxxLxxG_by_4"/>
    <property type="match status" value="5"/>
</dbReference>
<evidence type="ECO:0000256" key="3">
    <source>
        <dbReference type="ARBA" id="ARBA00022989"/>
    </source>
</evidence>
<comment type="subcellular location">
    <subcellularLocation>
        <location evidence="1">Membrane</location>
        <topology evidence="1">Multi-pass membrane protein</topology>
    </subcellularLocation>
</comment>
<feature type="transmembrane region" description="Helical" evidence="5">
    <location>
        <begin position="608"/>
        <end position="631"/>
    </location>
</feature>
<dbReference type="Gene3D" id="3.40.1710.10">
    <property type="entry name" value="abc type-2 transporter like domain"/>
    <property type="match status" value="1"/>
</dbReference>
<organism evidence="7 8">
    <name type="scientific">Peribacillus psychrosaccharolyticus</name>
    <name type="common">Bacillus psychrosaccharolyticus</name>
    <dbReference type="NCBI Taxonomy" id="1407"/>
    <lineage>
        <taxon>Bacteria</taxon>
        <taxon>Bacillati</taxon>
        <taxon>Bacillota</taxon>
        <taxon>Bacilli</taxon>
        <taxon>Bacillales</taxon>
        <taxon>Bacillaceae</taxon>
        <taxon>Peribacillus</taxon>
    </lineage>
</organism>
<evidence type="ECO:0000313" key="8">
    <source>
        <dbReference type="Proteomes" id="UP000595254"/>
    </source>
</evidence>
<evidence type="ECO:0000256" key="2">
    <source>
        <dbReference type="ARBA" id="ARBA00022692"/>
    </source>
</evidence>